<reference evidence="1" key="1">
    <citation type="submission" date="2020-08" db="EMBL/GenBank/DDBJ databases">
        <title>Multicomponent nature underlies the extraordinary mechanical properties of spider dragline silk.</title>
        <authorList>
            <person name="Kono N."/>
            <person name="Nakamura H."/>
            <person name="Mori M."/>
            <person name="Yoshida Y."/>
            <person name="Ohtoshi R."/>
            <person name="Malay A.D."/>
            <person name="Moran D.A.P."/>
            <person name="Tomita M."/>
            <person name="Numata K."/>
            <person name="Arakawa K."/>
        </authorList>
    </citation>
    <scope>NUCLEOTIDE SEQUENCE</scope>
</reference>
<dbReference type="AlphaFoldDB" id="A0A8X7CP01"/>
<evidence type="ECO:0000313" key="2">
    <source>
        <dbReference type="Proteomes" id="UP000886998"/>
    </source>
</evidence>
<dbReference type="Proteomes" id="UP000886998">
    <property type="component" value="Unassembled WGS sequence"/>
</dbReference>
<name>A0A8X7CP01_9ARAC</name>
<proteinExistence type="predicted"/>
<keyword evidence="2" id="KW-1185">Reference proteome</keyword>
<sequence>MKGQSGTPPRKFRSHLDRSQLCKTLPTYHYTQVRRAVRRRREKVNQRKCMRSSSWKINSEKRIEPATCHKEISNNYAL</sequence>
<organism evidence="1 2">
    <name type="scientific">Trichonephila inaurata madagascariensis</name>
    <dbReference type="NCBI Taxonomy" id="2747483"/>
    <lineage>
        <taxon>Eukaryota</taxon>
        <taxon>Metazoa</taxon>
        <taxon>Ecdysozoa</taxon>
        <taxon>Arthropoda</taxon>
        <taxon>Chelicerata</taxon>
        <taxon>Arachnida</taxon>
        <taxon>Araneae</taxon>
        <taxon>Araneomorphae</taxon>
        <taxon>Entelegynae</taxon>
        <taxon>Araneoidea</taxon>
        <taxon>Nephilidae</taxon>
        <taxon>Trichonephila</taxon>
        <taxon>Trichonephila inaurata</taxon>
    </lineage>
</organism>
<gene>
    <name evidence="1" type="ORF">TNIN_259491</name>
</gene>
<comment type="caution">
    <text evidence="1">The sequence shown here is derived from an EMBL/GenBank/DDBJ whole genome shotgun (WGS) entry which is preliminary data.</text>
</comment>
<dbReference type="EMBL" id="BMAV01019610">
    <property type="protein sequence ID" value="GFY72695.1"/>
    <property type="molecule type" value="Genomic_DNA"/>
</dbReference>
<evidence type="ECO:0000313" key="1">
    <source>
        <dbReference type="EMBL" id="GFY72695.1"/>
    </source>
</evidence>
<accession>A0A8X7CP01</accession>
<protein>
    <submittedName>
        <fullName evidence="1">Uncharacterized protein</fullName>
    </submittedName>
</protein>